<dbReference type="GO" id="GO:0016887">
    <property type="term" value="F:ATP hydrolysis activity"/>
    <property type="evidence" value="ECO:0007669"/>
    <property type="project" value="InterPro"/>
</dbReference>
<feature type="compositionally biased region" description="Basic and acidic residues" evidence="1">
    <location>
        <begin position="67"/>
        <end position="76"/>
    </location>
</feature>
<feature type="region of interest" description="Disordered" evidence="1">
    <location>
        <begin position="601"/>
        <end position="624"/>
    </location>
</feature>
<accession>A0AA45W5B9</accession>
<feature type="region of interest" description="Disordered" evidence="1">
    <location>
        <begin position="38"/>
        <end position="104"/>
    </location>
</feature>
<dbReference type="EMBL" id="FTOU01000009">
    <property type="protein sequence ID" value="SIS92756.1"/>
    <property type="molecule type" value="Genomic_DNA"/>
</dbReference>
<keyword evidence="6" id="KW-1185">Reference proteome</keyword>
<dbReference type="SMART" id="SM00382">
    <property type="entry name" value="AAA"/>
    <property type="match status" value="1"/>
</dbReference>
<dbReference type="PANTHER" id="PTHR23076:SF97">
    <property type="entry name" value="ATP-DEPENDENT ZINC METALLOPROTEASE YME1L1"/>
    <property type="match status" value="1"/>
</dbReference>
<dbReference type="InterPro" id="IPR027417">
    <property type="entry name" value="P-loop_NTPase"/>
</dbReference>
<dbReference type="InterPro" id="IPR003959">
    <property type="entry name" value="ATPase_AAA_core"/>
</dbReference>
<gene>
    <name evidence="4" type="ORF">JHX88_15370</name>
    <name evidence="3" type="ORF">SAMN05421772_10924</name>
</gene>
<dbReference type="AlphaFoldDB" id="A0AA45W5B9"/>
<dbReference type="GO" id="GO:0030163">
    <property type="term" value="P:protein catabolic process"/>
    <property type="evidence" value="ECO:0007669"/>
    <property type="project" value="TreeGrafter"/>
</dbReference>
<dbReference type="Gene3D" id="1.10.8.60">
    <property type="match status" value="1"/>
</dbReference>
<dbReference type="PRINTS" id="PR00830">
    <property type="entry name" value="ENDOLAPTASE"/>
</dbReference>
<dbReference type="GO" id="GO:0005524">
    <property type="term" value="F:ATP binding"/>
    <property type="evidence" value="ECO:0007669"/>
    <property type="project" value="InterPro"/>
</dbReference>
<dbReference type="GO" id="GO:0005886">
    <property type="term" value="C:plasma membrane"/>
    <property type="evidence" value="ECO:0007669"/>
    <property type="project" value="TreeGrafter"/>
</dbReference>
<dbReference type="GO" id="GO:0004222">
    <property type="term" value="F:metalloendopeptidase activity"/>
    <property type="evidence" value="ECO:0007669"/>
    <property type="project" value="InterPro"/>
</dbReference>
<protein>
    <submittedName>
        <fullName evidence="4">AAA family ATPase</fullName>
    </submittedName>
    <submittedName>
        <fullName evidence="3">Peptidase family M41</fullName>
    </submittedName>
</protein>
<dbReference type="GO" id="GO:0006508">
    <property type="term" value="P:proteolysis"/>
    <property type="evidence" value="ECO:0007669"/>
    <property type="project" value="InterPro"/>
</dbReference>
<reference evidence="3 5" key="1">
    <citation type="submission" date="2017-01" db="EMBL/GenBank/DDBJ databases">
        <authorList>
            <person name="Varghese N."/>
            <person name="Submissions S."/>
        </authorList>
    </citation>
    <scope>NUCLEOTIDE SEQUENCE [LARGE SCALE GENOMIC DNA]</scope>
    <source>
        <strain evidence="3 5">DSM 18447</strain>
    </source>
</reference>
<reference evidence="4 6" key="2">
    <citation type="submission" date="2021-01" db="EMBL/GenBank/DDBJ databases">
        <title>Biogeographic distribution of Paracoccus.</title>
        <authorList>
            <person name="Hollensteiner J."/>
            <person name="Leineberger J."/>
            <person name="Brinkhoff T."/>
            <person name="Daniel R."/>
        </authorList>
    </citation>
    <scope>NUCLEOTIDE SEQUENCE [LARGE SCALE GENOMIC DNA]</scope>
    <source>
        <strain evidence="4 6">DSM 18447</strain>
    </source>
</reference>
<dbReference type="EMBL" id="CP067140">
    <property type="protein sequence ID" value="WCR02257.1"/>
    <property type="molecule type" value="Genomic_DNA"/>
</dbReference>
<dbReference type="CDD" id="cd19481">
    <property type="entry name" value="RecA-like_protease"/>
    <property type="match status" value="1"/>
</dbReference>
<evidence type="ECO:0000259" key="2">
    <source>
        <dbReference type="SMART" id="SM00382"/>
    </source>
</evidence>
<dbReference type="Pfam" id="PF00004">
    <property type="entry name" value="AAA"/>
    <property type="match status" value="1"/>
</dbReference>
<dbReference type="InterPro" id="IPR003593">
    <property type="entry name" value="AAA+_ATPase"/>
</dbReference>
<feature type="domain" description="AAA+ ATPase" evidence="2">
    <location>
        <begin position="217"/>
        <end position="356"/>
    </location>
</feature>
<dbReference type="Gene3D" id="3.40.50.300">
    <property type="entry name" value="P-loop containing nucleotide triphosphate hydrolases"/>
    <property type="match status" value="1"/>
</dbReference>
<evidence type="ECO:0000313" key="4">
    <source>
        <dbReference type="EMBL" id="WCR02257.1"/>
    </source>
</evidence>
<evidence type="ECO:0000256" key="1">
    <source>
        <dbReference type="SAM" id="MobiDB-lite"/>
    </source>
</evidence>
<dbReference type="Gene3D" id="1.20.58.760">
    <property type="entry name" value="Peptidase M41"/>
    <property type="match status" value="1"/>
</dbReference>
<dbReference type="Proteomes" id="UP000186216">
    <property type="component" value="Unassembled WGS sequence"/>
</dbReference>
<evidence type="ECO:0000313" key="3">
    <source>
        <dbReference type="EMBL" id="SIS92756.1"/>
    </source>
</evidence>
<dbReference type="InterPro" id="IPR037219">
    <property type="entry name" value="Peptidase_M41-like"/>
</dbReference>
<dbReference type="SUPFAM" id="SSF140990">
    <property type="entry name" value="FtsH protease domain-like"/>
    <property type="match status" value="1"/>
</dbReference>
<dbReference type="GO" id="GO:0004176">
    <property type="term" value="F:ATP-dependent peptidase activity"/>
    <property type="evidence" value="ECO:0007669"/>
    <property type="project" value="InterPro"/>
</dbReference>
<dbReference type="SUPFAM" id="SSF52540">
    <property type="entry name" value="P-loop containing nucleoside triphosphate hydrolases"/>
    <property type="match status" value="1"/>
</dbReference>
<dbReference type="Proteomes" id="UP001215549">
    <property type="component" value="Chromosome"/>
</dbReference>
<dbReference type="RefSeq" id="WP_076526648.1">
    <property type="nucleotide sequence ID" value="NZ_CP067140.1"/>
</dbReference>
<evidence type="ECO:0000313" key="5">
    <source>
        <dbReference type="Proteomes" id="UP000186216"/>
    </source>
</evidence>
<dbReference type="PANTHER" id="PTHR23076">
    <property type="entry name" value="METALLOPROTEASE M41 FTSH"/>
    <property type="match status" value="1"/>
</dbReference>
<name>A0AA45W5B9_9RHOB</name>
<organism evidence="3 5">
    <name type="scientific">Paracoccus saliphilus</name>
    <dbReference type="NCBI Taxonomy" id="405559"/>
    <lineage>
        <taxon>Bacteria</taxon>
        <taxon>Pseudomonadati</taxon>
        <taxon>Pseudomonadota</taxon>
        <taxon>Alphaproteobacteria</taxon>
        <taxon>Rhodobacterales</taxon>
        <taxon>Paracoccaceae</taxon>
        <taxon>Paracoccus</taxon>
    </lineage>
</organism>
<evidence type="ECO:0000313" key="6">
    <source>
        <dbReference type="Proteomes" id="UP001215549"/>
    </source>
</evidence>
<proteinExistence type="predicted"/>
<sequence>MSNQANPIPSWRPYADTVIARLAAEHAAYHAARDKARGFATRDDPDPVDELPPLVETESQSDLVSDLLDKAQEAGSKRHLPADAADTPGETDEDTDDGRPACNTASRRLAPLGREVLIAHLGHSHNANDSIDADALRDALPDDRLLAALPFTTLRLALRAPTARAVAERITELCAPMQSDGPDLDAMAGDGPALTAARQLIADLKLWQDGQVPWTDLSRSMLLYGPPGTGKTWLARAMGNSAGVAMVEPSFAIWQSAGHLGDMLREMRKSFAEARRLAPSILFIDEIDSVGSRESGDRNGSSYQRQVINAFLGEMNSLARDEGVIVIGACNHPDRIDPAVLRAGRFDIKLQMPLPDVVAIRGILERHLAGEIADGELQTLARDAVGCSAVEIDAGVRAARSEARHAQTALPIEMIRHHLSITRDARGIATDWRAALHECGHAIVGTVLGCGTITRLLLTSAGGETHRRAATQEGLLADIEAEIAYMLAGRAAERQILGDIAGGAGGPAESDIAQATRLALAIDVMLGLGADGPVWTAAPDHELLRDPAIHARIRKRLEAAEQHAENILEAHEPLLRKMAATLHERREVGEAELWLWLSRVSPTDMTPGDPSPPVDATTGETVSD</sequence>